<comment type="caution">
    <text evidence="8">The sequence shown here is derived from an EMBL/GenBank/DDBJ whole genome shotgun (WGS) entry which is preliminary data.</text>
</comment>
<gene>
    <name evidence="8" type="ORF">PEVE_00001735</name>
</gene>
<protein>
    <recommendedName>
        <fullName evidence="7">NF-X1-type domain-containing protein</fullName>
    </recommendedName>
</protein>
<feature type="compositionally biased region" description="Basic and acidic residues" evidence="6">
    <location>
        <begin position="420"/>
        <end position="439"/>
    </location>
</feature>
<dbReference type="PANTHER" id="PTHR10887:SF341">
    <property type="entry name" value="NFX1-TYPE ZINC FINGER-CONTAINING PROTEIN 1"/>
    <property type="match status" value="1"/>
</dbReference>
<feature type="compositionally biased region" description="Polar residues" evidence="6">
    <location>
        <begin position="440"/>
        <end position="452"/>
    </location>
</feature>
<feature type="compositionally biased region" description="Basic and acidic residues" evidence="6">
    <location>
        <begin position="499"/>
        <end position="523"/>
    </location>
</feature>
<dbReference type="InterPro" id="IPR057373">
    <property type="entry name" value="ZNFX1"/>
</dbReference>
<feature type="compositionally biased region" description="Basic residues" evidence="6">
    <location>
        <begin position="7"/>
        <end position="16"/>
    </location>
</feature>
<dbReference type="Gene3D" id="2.60.120.200">
    <property type="match status" value="1"/>
</dbReference>
<keyword evidence="2" id="KW-0677">Repeat</keyword>
<evidence type="ECO:0000256" key="4">
    <source>
        <dbReference type="ARBA" id="ARBA00022833"/>
    </source>
</evidence>
<feature type="compositionally biased region" description="Basic and acidic residues" evidence="6">
    <location>
        <begin position="1752"/>
        <end position="1765"/>
    </location>
</feature>
<evidence type="ECO:0000256" key="3">
    <source>
        <dbReference type="ARBA" id="ARBA00022771"/>
    </source>
</evidence>
<dbReference type="InterPro" id="IPR045055">
    <property type="entry name" value="DNA2/NAM7-like"/>
</dbReference>
<feature type="domain" description="NF-X1-type" evidence="7">
    <location>
        <begin position="2268"/>
        <end position="2287"/>
    </location>
</feature>
<dbReference type="InterPro" id="IPR013320">
    <property type="entry name" value="ConA-like_dom_sf"/>
</dbReference>
<reference evidence="8 9" key="1">
    <citation type="submission" date="2022-05" db="EMBL/GenBank/DDBJ databases">
        <authorList>
            <consortium name="Genoscope - CEA"/>
            <person name="William W."/>
        </authorList>
    </citation>
    <scope>NUCLEOTIDE SEQUENCE [LARGE SCALE GENOMIC DNA]</scope>
</reference>
<feature type="coiled-coil region" evidence="5">
    <location>
        <begin position="1827"/>
        <end position="1854"/>
    </location>
</feature>
<dbReference type="Gene3D" id="3.40.50.300">
    <property type="entry name" value="P-loop containing nucleotide triphosphate hydrolases"/>
    <property type="match status" value="3"/>
</dbReference>
<feature type="region of interest" description="Disordered" evidence="6">
    <location>
        <begin position="1"/>
        <end position="554"/>
    </location>
</feature>
<feature type="compositionally biased region" description="Basic and acidic residues" evidence="6">
    <location>
        <begin position="154"/>
        <end position="166"/>
    </location>
</feature>
<evidence type="ECO:0000256" key="2">
    <source>
        <dbReference type="ARBA" id="ARBA00022737"/>
    </source>
</evidence>
<keyword evidence="1" id="KW-0479">Metal-binding</keyword>
<dbReference type="PANTHER" id="PTHR10887">
    <property type="entry name" value="DNA2/NAM7 HELICASE FAMILY"/>
    <property type="match status" value="1"/>
</dbReference>
<dbReference type="Pfam" id="PF13385">
    <property type="entry name" value="Laminin_G_3"/>
    <property type="match status" value="1"/>
</dbReference>
<evidence type="ECO:0000256" key="5">
    <source>
        <dbReference type="SAM" id="Coils"/>
    </source>
</evidence>
<evidence type="ECO:0000313" key="8">
    <source>
        <dbReference type="EMBL" id="CAH3014541.1"/>
    </source>
</evidence>
<dbReference type="CDD" id="cd17936">
    <property type="entry name" value="EEXXEc_NFX1"/>
    <property type="match status" value="1"/>
</dbReference>
<keyword evidence="4" id="KW-0862">Zinc</keyword>
<dbReference type="EMBL" id="CALNXI010000011">
    <property type="protein sequence ID" value="CAH3014541.1"/>
    <property type="molecule type" value="Genomic_DNA"/>
</dbReference>
<dbReference type="InterPro" id="IPR047187">
    <property type="entry name" value="SF1_C_Upf1"/>
</dbReference>
<dbReference type="SUPFAM" id="SSF52540">
    <property type="entry name" value="P-loop containing nucleoside triphosphate hydrolases"/>
    <property type="match status" value="2"/>
</dbReference>
<dbReference type="Pfam" id="PF13087">
    <property type="entry name" value="AAA_12"/>
    <property type="match status" value="1"/>
</dbReference>
<feature type="compositionally biased region" description="Acidic residues" evidence="6">
    <location>
        <begin position="1711"/>
        <end position="1721"/>
    </location>
</feature>
<feature type="compositionally biased region" description="Polar residues" evidence="6">
    <location>
        <begin position="317"/>
        <end position="328"/>
    </location>
</feature>
<keyword evidence="3" id="KW-0863">Zinc-finger</keyword>
<feature type="domain" description="NF-X1-type" evidence="7">
    <location>
        <begin position="2238"/>
        <end position="2261"/>
    </location>
</feature>
<dbReference type="SMART" id="SM00438">
    <property type="entry name" value="ZnF_NFX"/>
    <property type="match status" value="3"/>
</dbReference>
<dbReference type="InterPro" id="IPR027417">
    <property type="entry name" value="P-loop_NTPase"/>
</dbReference>
<feature type="compositionally biased region" description="Basic and acidic residues" evidence="6">
    <location>
        <begin position="355"/>
        <end position="367"/>
    </location>
</feature>
<feature type="compositionally biased region" description="Basic residues" evidence="6">
    <location>
        <begin position="391"/>
        <end position="402"/>
    </location>
</feature>
<feature type="region of interest" description="Disordered" evidence="6">
    <location>
        <begin position="582"/>
        <end position="711"/>
    </location>
</feature>
<evidence type="ECO:0000313" key="9">
    <source>
        <dbReference type="Proteomes" id="UP001159427"/>
    </source>
</evidence>
<feature type="compositionally biased region" description="Basic residues" evidence="6">
    <location>
        <begin position="140"/>
        <end position="152"/>
    </location>
</feature>
<feature type="compositionally biased region" description="Basic and acidic residues" evidence="6">
    <location>
        <begin position="1678"/>
        <end position="1710"/>
    </location>
</feature>
<feature type="compositionally biased region" description="Basic and acidic residues" evidence="6">
    <location>
        <begin position="688"/>
        <end position="711"/>
    </location>
</feature>
<accession>A0ABN8LGC8</accession>
<sequence length="2799" mass="316102">MECPPGRRVRRPKKKQKQVEQSPLSDVTQGHEPPSDFKSGRSERCERTLEQASETKKSEKAKLQTKRFSQGRKRPEGSGDSLDVVSSETVGTERYDTREETRSKSAASIEKEDSRPLSREDSVLFNENTNEKGTRYQGHTPRKNSSKSKAKKNVTVEKDEEKEGEAVKNGGKSRGKVTKDGQKCQHKKNEAEKGSVIVADRSDATLPQHFRQDQGATGRDSECQNGDSKQGHAGVTKRNGAKEHVISEKTLPDNGLTMAKSKAKKDVTIKKDELKEGQTVRSGGKSREEGTKNGQKCLHQKHEKEKRSVTLADRSDTTLPQHFWQDQGTTKRDSQCQSGATKQGHAGVTKRNGRKEHIISENSEKTLLENGSEGSGGLGTESTSKPEDVKRRRRRSRARKKKVVGESDDKAMSQNNLRDTAAERESESPEITPDLKNKNETTNNDGVSSSVIILSHNVELNGVNEQEADKKGETAKRRGKPIKGQKATENVVGVSQREALSKKSQRDTLKGKESERKQEDSTRKKSPSKSAGRETEEVSFQSTDRTLEIVPDVDENTNKTLSSTCLQSDVTAFGMVKQTNKSVNDECDDNNILHLPQEYSDRRPENESEKKSKRIRRRRRKTRSKAEKYSAMDGPDNTLPQNGRNDCAVEQESKSRYVKDGKPGHQNEIERKKSEEIDSNNNILPQEILKDELTRTDHSGQREENDLLRGEETSLQKGVQDGAAQLQARQSSTGCRKVLSEKKGKKNVKKSVCKSLPIDAMKDLLNSSPEEVVDRLTSEQFSLFGIQPNMTNEAVIVVMSLVSKACSCDSQAGLPQLLSALKNSCFFTQKVGAMLDELVAKRSRLNMQTDGDSLDTASQLVKLLADVFGRFHTLCSSALLIKLQRATNRLMECGKLLEKDVVPTLQNLRRLKKEDEIRRKQPTMATTVDNRRNPTDNFRHLSVIPTLGDISTDQSGSLRKNKIKGRYHDIEHYLDVQFRLLREDFLRPLRDGIKHYREHNNSRYRNDFNQDVRIYYNVKILRPICTSSGVRYKIRFDNRKFVDVQWENSKRLIFGSLLCLSKDNFENFVFATVAERNVKEVEKGLIEIRFVSSSSDARPRAGDVCQMVESIAFFGAYRPVLEGLQMMSFEEFPFKEYIVDCHKDVRPPAYLTKRDGQKVVFDFSSIIPDEKEGEDSSPKQSISVTVLEPDSWPNAKDLKIDDSQFEALQLALTKEFAIIQGPPGTGKTYIGLKIAKVLLRNQTAWSRNGKTGPMLVVCYTNHALDQFLEGILDFHPNGIIRVGGRSQSERIKEHSLSTVKKEMIQKRKLPRSEDFGNIRKEMDGLSKIINDHHRKLGELRRILFLEDELKGHASSMTPKQYDSLVRMSSSSIAQLQREQSVIPFWLGLPVLPPDPYQEGYCKPRAMFPFNDECRDLEYFSQDRLASISQNIQSAQGPDGSKGGSLQLTGEVDSFIEIPNDGLLDATRSLTVLAFVYPIGKGGPIICYDKSGLGVQLCYNGVTSEEGVLRASFIRRDLLEISYPLEAQVLRLNEWNFVGTSYDYNSGMARLWHNGDEVKTVYIGENLELATQFPIRIGAVNNPFKGNYFKGRISLLHIYADALTAENIRAVGGIRNANAEGKNADAQLQEGIYEGEAVPQEEARTESGEERKQIACDKAAQREDDKNQEEVEEDEETNEDGRGIEKFKAKEKARETKKEGLDQGNKKRQGDDGDGDEMENENENSVKDDVNSKLPTGVQLKEKANAIETEGSECGKDERKEGDDQPWKSLGFQFDASIMEDNRILDTDEIIRFDTSSPLGEATAHDLCFNVERNEGVSKSGGWQFQNVREIRKKIKNLTERKLRQEDMMNEKEAAEVCDVWILPEEDRWRLYRRWAYDARENCYEVISDFEEIFDGKANELQDLRNEEDLQILRKKDVIGMTTTGAARYHSLLQKLQPAVTIVEEAAEVFEAHTVTALTPGCQQLILIGDHQQLRPSPTVYKLAKDYNLDVSLFERMIENNLEYKRLCLQHRMRPEIAKMLDHIYVNPRLQNDKSVLAFEDIKGVERNLFFVDHNEEEELVREGRSKSNDHEAKFLAALCRYLIQQGYKREQITILTAYSGQLLTLKNEMSNDEACFGGVHATVVDNFQGEENDIILLSLVRSNKIGFLKIANRVCVALSRARKGFYIIGNASLLDENDPDLWRKILTDMQEQGNLGRELKLVCQNHPQNVLFASSATHFNGAPLGGCMEPCQKRMPDCEHTCPFLCHPIDVDHKEEFACRQPCTKIICERGHRCPKTCSEECGPCMVYVPKRIPSCGHEQNVPCSLDPSKFKCTQVVSKQAYPCGHFQDQVLCSVSPSDISCKKPCGLLECGHPCQGNCSSCEQGRLHLSCNSLCSRTLFCGHSCKDLCIKECPPCYEPCKLCGHPCQHPTNEHERQLYCTRLKCTELCENPCKKQKSDQPCQKQLSCGQIGTENFTEPSTKLCQVCNKNADVVREDEAGAMFVELIDCGHVIERKELNLWMTKYEGSQDENKDIEIKQRRCPKCSTPIFCNLCNANIVSNAIADFEAVKRRIFLSNVVSKQQLEKLQKLKDSELQKLKDFGINIGEGLRETIGSRPVTTEQLTTYQNQVTFLSFLGKVWKKYGDAIEEKEQLHLRIYLLASRVVGERVCFSEQEIKEFTEELLRTELLAHLKWLTTALGGGAITLIPEDSERIEAIKNALESGKTIDRQRRKQFIDDVNKIHAQLLSGFNSKGKMVDSESSLKEKIVRRKNLTEGPWFKCVKAHRYSAAERIDGEGNIKCPECHAEAKGTAAKSQVAV</sequence>
<feature type="compositionally biased region" description="Basic and acidic residues" evidence="6">
    <location>
        <begin position="91"/>
        <end position="122"/>
    </location>
</feature>
<feature type="compositionally biased region" description="Basic and acidic residues" evidence="6">
    <location>
        <begin position="599"/>
        <end position="610"/>
    </location>
</feature>
<feature type="domain" description="NF-X1-type" evidence="7">
    <location>
        <begin position="2381"/>
        <end position="2398"/>
    </location>
</feature>
<evidence type="ECO:0000256" key="6">
    <source>
        <dbReference type="SAM" id="MobiDB-lite"/>
    </source>
</evidence>
<feature type="compositionally biased region" description="Basic and acidic residues" evidence="6">
    <location>
        <begin position="33"/>
        <end position="62"/>
    </location>
</feature>
<name>A0ABN8LGC8_9CNID</name>
<feature type="compositionally biased region" description="Basic and acidic residues" evidence="6">
    <location>
        <begin position="240"/>
        <end position="251"/>
    </location>
</feature>
<feature type="compositionally biased region" description="Basic and acidic residues" evidence="6">
    <location>
        <begin position="264"/>
        <end position="278"/>
    </location>
</feature>
<organism evidence="8 9">
    <name type="scientific">Porites evermanni</name>
    <dbReference type="NCBI Taxonomy" id="104178"/>
    <lineage>
        <taxon>Eukaryota</taxon>
        <taxon>Metazoa</taxon>
        <taxon>Cnidaria</taxon>
        <taxon>Anthozoa</taxon>
        <taxon>Hexacorallia</taxon>
        <taxon>Scleractinia</taxon>
        <taxon>Fungiina</taxon>
        <taxon>Poritidae</taxon>
        <taxon>Porites</taxon>
    </lineage>
</organism>
<dbReference type="InterPro" id="IPR000967">
    <property type="entry name" value="Znf_NFX1"/>
</dbReference>
<evidence type="ECO:0000256" key="1">
    <source>
        <dbReference type="ARBA" id="ARBA00022723"/>
    </source>
</evidence>
<feature type="compositionally biased region" description="Basic residues" evidence="6">
    <location>
        <begin position="63"/>
        <end position="72"/>
    </location>
</feature>
<feature type="compositionally biased region" description="Basic and acidic residues" evidence="6">
    <location>
        <begin position="467"/>
        <end position="476"/>
    </location>
</feature>
<keyword evidence="5" id="KW-0175">Coiled coil</keyword>
<feature type="compositionally biased region" description="Basic and acidic residues" evidence="6">
    <location>
        <begin position="177"/>
        <end position="193"/>
    </location>
</feature>
<feature type="compositionally biased region" description="Basic and acidic residues" evidence="6">
    <location>
        <begin position="651"/>
        <end position="676"/>
    </location>
</feature>
<dbReference type="CDD" id="cd18808">
    <property type="entry name" value="SF1_C_Upf1"/>
    <property type="match status" value="1"/>
</dbReference>
<feature type="compositionally biased region" description="Basic and acidic residues" evidence="6">
    <location>
        <begin position="300"/>
        <end position="316"/>
    </location>
</feature>
<evidence type="ECO:0000259" key="7">
    <source>
        <dbReference type="SMART" id="SM00438"/>
    </source>
</evidence>
<dbReference type="Pfam" id="PF13086">
    <property type="entry name" value="AAA_11"/>
    <property type="match status" value="2"/>
</dbReference>
<dbReference type="Pfam" id="PF25396">
    <property type="entry name" value="ZNFX1"/>
    <property type="match status" value="1"/>
</dbReference>
<feature type="region of interest" description="Disordered" evidence="6">
    <location>
        <begin position="1635"/>
        <end position="1767"/>
    </location>
</feature>
<dbReference type="InterPro" id="IPR041677">
    <property type="entry name" value="DNA2/NAM7_AAA_11"/>
</dbReference>
<dbReference type="InterPro" id="IPR041679">
    <property type="entry name" value="DNA2/NAM7-like_C"/>
</dbReference>
<keyword evidence="9" id="KW-1185">Reference proteome</keyword>
<dbReference type="Proteomes" id="UP001159427">
    <property type="component" value="Unassembled WGS sequence"/>
</dbReference>
<feature type="compositionally biased region" description="Basic residues" evidence="6">
    <location>
        <begin position="611"/>
        <end position="623"/>
    </location>
</feature>
<dbReference type="SUPFAM" id="SSF49899">
    <property type="entry name" value="Concanavalin A-like lectins/glucanases"/>
    <property type="match status" value="1"/>
</dbReference>
<feature type="compositionally biased region" description="Basic and acidic residues" evidence="6">
    <location>
        <begin position="1640"/>
        <end position="1668"/>
    </location>
</feature>
<dbReference type="CDD" id="cd06008">
    <property type="entry name" value="NF-X1-zinc-finger"/>
    <property type="match status" value="1"/>
</dbReference>
<proteinExistence type="predicted"/>